<gene>
    <name evidence="1" type="ORF">DM01DRAFT_1105072</name>
</gene>
<dbReference type="EMBL" id="MCGT01000026">
    <property type="protein sequence ID" value="ORX49434.1"/>
    <property type="molecule type" value="Genomic_DNA"/>
</dbReference>
<evidence type="ECO:0000313" key="1">
    <source>
        <dbReference type="EMBL" id="ORX49434.1"/>
    </source>
</evidence>
<evidence type="ECO:0000313" key="2">
    <source>
        <dbReference type="Proteomes" id="UP000242146"/>
    </source>
</evidence>
<accession>A0A1X2GAP6</accession>
<reference evidence="1 2" key="1">
    <citation type="submission" date="2016-07" db="EMBL/GenBank/DDBJ databases">
        <title>Pervasive Adenine N6-methylation of Active Genes in Fungi.</title>
        <authorList>
            <consortium name="DOE Joint Genome Institute"/>
            <person name="Mondo S.J."/>
            <person name="Dannebaum R.O."/>
            <person name="Kuo R.C."/>
            <person name="Labutti K."/>
            <person name="Haridas S."/>
            <person name="Kuo A."/>
            <person name="Salamov A."/>
            <person name="Ahrendt S.R."/>
            <person name="Lipzen A."/>
            <person name="Sullivan W."/>
            <person name="Andreopoulos W.B."/>
            <person name="Clum A."/>
            <person name="Lindquist E."/>
            <person name="Daum C."/>
            <person name="Ramamoorthy G.K."/>
            <person name="Gryganskyi A."/>
            <person name="Culley D."/>
            <person name="Magnuson J.K."/>
            <person name="James T.Y."/>
            <person name="O'Malley M.A."/>
            <person name="Stajich J.E."/>
            <person name="Spatafora J.W."/>
            <person name="Visel A."/>
            <person name="Grigoriev I.V."/>
        </authorList>
    </citation>
    <scope>NUCLEOTIDE SEQUENCE [LARGE SCALE GENOMIC DNA]</scope>
    <source>
        <strain evidence="1 2">NRRL 3301</strain>
    </source>
</reference>
<sequence length="115" mass="13130">MESQCNRRYGMLANDFYQRWRAIFSIQVKSDIASVAYSVPAFFSLPFFPSLYPLNLVPIDMKEIQARHHIGLVTSDFIGIQDDLTTLQDVDELSPANFYLIKSQATANCRGQCKM</sequence>
<proteinExistence type="predicted"/>
<keyword evidence="2" id="KW-1185">Reference proteome</keyword>
<comment type="caution">
    <text evidence="1">The sequence shown here is derived from an EMBL/GenBank/DDBJ whole genome shotgun (WGS) entry which is preliminary data.</text>
</comment>
<name>A0A1X2GAP6_9FUNG</name>
<dbReference type="AlphaFoldDB" id="A0A1X2GAP6"/>
<organism evidence="1 2">
    <name type="scientific">Hesseltinella vesiculosa</name>
    <dbReference type="NCBI Taxonomy" id="101127"/>
    <lineage>
        <taxon>Eukaryota</taxon>
        <taxon>Fungi</taxon>
        <taxon>Fungi incertae sedis</taxon>
        <taxon>Mucoromycota</taxon>
        <taxon>Mucoromycotina</taxon>
        <taxon>Mucoromycetes</taxon>
        <taxon>Mucorales</taxon>
        <taxon>Cunninghamellaceae</taxon>
        <taxon>Hesseltinella</taxon>
    </lineage>
</organism>
<protein>
    <submittedName>
        <fullName evidence="1">Uncharacterized protein</fullName>
    </submittedName>
</protein>
<dbReference type="Proteomes" id="UP000242146">
    <property type="component" value="Unassembled WGS sequence"/>
</dbReference>